<evidence type="ECO:0000313" key="2">
    <source>
        <dbReference type="Proteomes" id="UP000009183"/>
    </source>
</evidence>
<accession>F6I1K3</accession>
<name>F6I1K3_VITVI</name>
<gene>
    <name evidence="1" type="ordered locus">VIT_18s0086g00450</name>
</gene>
<evidence type="ECO:0000313" key="1">
    <source>
        <dbReference type="EMBL" id="CCB60820.1"/>
    </source>
</evidence>
<protein>
    <submittedName>
        <fullName evidence="1">Uncharacterized protein</fullName>
    </submittedName>
</protein>
<reference evidence="2" key="1">
    <citation type="journal article" date="2007" name="Nature">
        <title>The grapevine genome sequence suggests ancestral hexaploidization in major angiosperm phyla.</title>
        <authorList>
            <consortium name="The French-Italian Public Consortium for Grapevine Genome Characterization."/>
            <person name="Jaillon O."/>
            <person name="Aury J.-M."/>
            <person name="Noel B."/>
            <person name="Policriti A."/>
            <person name="Clepet C."/>
            <person name="Casagrande A."/>
            <person name="Choisne N."/>
            <person name="Aubourg S."/>
            <person name="Vitulo N."/>
            <person name="Jubin C."/>
            <person name="Vezzi A."/>
            <person name="Legeai F."/>
            <person name="Hugueney P."/>
            <person name="Dasilva C."/>
            <person name="Horner D."/>
            <person name="Mica E."/>
            <person name="Jublot D."/>
            <person name="Poulain J."/>
            <person name="Bruyere C."/>
            <person name="Billault A."/>
            <person name="Segurens B."/>
            <person name="Gouyvenoux M."/>
            <person name="Ugarte E."/>
            <person name="Cattonaro F."/>
            <person name="Anthouard V."/>
            <person name="Vico V."/>
            <person name="Del Fabbro C."/>
            <person name="Alaux M."/>
            <person name="Di Gaspero G."/>
            <person name="Dumas V."/>
            <person name="Felice N."/>
            <person name="Paillard S."/>
            <person name="Juman I."/>
            <person name="Moroldo M."/>
            <person name="Scalabrin S."/>
            <person name="Canaguier A."/>
            <person name="Le Clainche I."/>
            <person name="Malacrida G."/>
            <person name="Durand E."/>
            <person name="Pesole G."/>
            <person name="Laucou V."/>
            <person name="Chatelet P."/>
            <person name="Merdinoglu D."/>
            <person name="Delledonne M."/>
            <person name="Pezzotti M."/>
            <person name="Lecharny A."/>
            <person name="Scarpelli C."/>
            <person name="Artiguenave F."/>
            <person name="Pe M.E."/>
            <person name="Valle G."/>
            <person name="Morgante M."/>
            <person name="Caboche M."/>
            <person name="Adam-Blondon A.-F."/>
            <person name="Weissenbach J."/>
            <person name="Quetier F."/>
            <person name="Wincker P."/>
        </authorList>
    </citation>
    <scope>NUCLEOTIDE SEQUENCE [LARGE SCALE GENOMIC DNA]</scope>
    <source>
        <strain evidence="2">cv. Pinot noir / PN40024</strain>
    </source>
</reference>
<keyword evidence="2" id="KW-1185">Reference proteome</keyword>
<dbReference type="EMBL" id="FN596511">
    <property type="protein sequence ID" value="CCB60820.1"/>
    <property type="molecule type" value="Genomic_DNA"/>
</dbReference>
<dbReference type="InParanoid" id="F6I1K3"/>
<dbReference type="AlphaFoldDB" id="F6I1K3"/>
<sequence length="36" mass="4202">MEAHEDIELIVGLLGKDHMHMGLEEYYDSLPYLPNK</sequence>
<organism evidence="1 2">
    <name type="scientific">Vitis vinifera</name>
    <name type="common">Grape</name>
    <dbReference type="NCBI Taxonomy" id="29760"/>
    <lineage>
        <taxon>Eukaryota</taxon>
        <taxon>Viridiplantae</taxon>
        <taxon>Streptophyta</taxon>
        <taxon>Embryophyta</taxon>
        <taxon>Tracheophyta</taxon>
        <taxon>Spermatophyta</taxon>
        <taxon>Magnoliopsida</taxon>
        <taxon>eudicotyledons</taxon>
        <taxon>Gunneridae</taxon>
        <taxon>Pentapetalae</taxon>
        <taxon>rosids</taxon>
        <taxon>Vitales</taxon>
        <taxon>Vitaceae</taxon>
        <taxon>Viteae</taxon>
        <taxon>Vitis</taxon>
    </lineage>
</organism>
<dbReference type="PaxDb" id="29760-VIT_18s0086g00450.t01"/>
<dbReference type="HOGENOM" id="CLU_3360723_0_0_1"/>
<dbReference type="Proteomes" id="UP000009183">
    <property type="component" value="Chromosome 18"/>
</dbReference>
<proteinExistence type="predicted"/>